<gene>
    <name evidence="2" type="ORF">IMZ28_10630</name>
</gene>
<reference evidence="2 3" key="1">
    <citation type="submission" date="2020-10" db="EMBL/GenBank/DDBJ databases">
        <title>The genome of sulfurovum sp.</title>
        <authorList>
            <person name="Xie S."/>
            <person name="Shao Z."/>
            <person name="Jiang L."/>
        </authorList>
    </citation>
    <scope>NUCLEOTIDE SEQUENCE [LARGE SCALE GENOMIC DNA]</scope>
    <source>
        <strain evidence="2 3">ST-419</strain>
    </source>
</reference>
<dbReference type="KEGG" id="sinu:IMZ28_10630"/>
<evidence type="ECO:0000313" key="3">
    <source>
        <dbReference type="Proteomes" id="UP000595074"/>
    </source>
</evidence>
<dbReference type="AlphaFoldDB" id="A0A7M1S3U3"/>
<dbReference type="EMBL" id="CP063164">
    <property type="protein sequence ID" value="QOR61854.1"/>
    <property type="molecule type" value="Genomic_DNA"/>
</dbReference>
<evidence type="ECO:0008006" key="4">
    <source>
        <dbReference type="Google" id="ProtNLM"/>
    </source>
</evidence>
<protein>
    <recommendedName>
        <fullName evidence="4">Lipoprotein</fullName>
    </recommendedName>
</protein>
<sequence>MKYLIPTLLIFLFNGCTDTPTPQSGKEIKAKEAIATNLSEAEKARSEYSALQEQRKKESTSQ</sequence>
<keyword evidence="3" id="KW-1185">Reference proteome</keyword>
<keyword evidence="1" id="KW-0175">Coiled coil</keyword>
<proteinExistence type="predicted"/>
<accession>A0A7M1S3U3</accession>
<evidence type="ECO:0000313" key="2">
    <source>
        <dbReference type="EMBL" id="QOR61854.1"/>
    </source>
</evidence>
<dbReference type="Proteomes" id="UP000595074">
    <property type="component" value="Chromosome"/>
</dbReference>
<evidence type="ECO:0000256" key="1">
    <source>
        <dbReference type="SAM" id="Coils"/>
    </source>
</evidence>
<dbReference type="RefSeq" id="WP_197548563.1">
    <property type="nucleotide sequence ID" value="NZ_CP063164.1"/>
</dbReference>
<name>A0A7M1S3U3_9BACT</name>
<organism evidence="2 3">
    <name type="scientific">Sulfurovum indicum</name>
    <dbReference type="NCBI Taxonomy" id="2779528"/>
    <lineage>
        <taxon>Bacteria</taxon>
        <taxon>Pseudomonadati</taxon>
        <taxon>Campylobacterota</taxon>
        <taxon>Epsilonproteobacteria</taxon>
        <taxon>Campylobacterales</taxon>
        <taxon>Sulfurovaceae</taxon>
        <taxon>Sulfurovum</taxon>
    </lineage>
</organism>
<feature type="coiled-coil region" evidence="1">
    <location>
        <begin position="34"/>
        <end position="61"/>
    </location>
</feature>